<evidence type="ECO:0000313" key="4">
    <source>
        <dbReference type="EMBL" id="OWM81533.1"/>
    </source>
</evidence>
<dbReference type="Proteomes" id="UP000233551">
    <property type="component" value="Unassembled WGS sequence"/>
</dbReference>
<dbReference type="GeneID" id="116187653"/>
<sequence>MGLSSLPAPSEGMLCIILVNTALTFSIFKNFIRTILRIFGFRISASSSSPPPSSTTDSIVTHQLDFSDFYTSPTETYIEQFRSQTPTVHFESVCGLNKGEHDCSVCLTQFEPDSEVNHLSCGHIFHNVCLEQWLDYCNITCPLCRNLLMPEEDVPCFW</sequence>
<keyword evidence="2" id="KW-1133">Transmembrane helix</keyword>
<keyword evidence="1" id="KW-0479">Metal-binding</keyword>
<dbReference type="PANTHER" id="PTHR47258">
    <property type="match status" value="1"/>
</dbReference>
<feature type="domain" description="RING-type" evidence="3">
    <location>
        <begin position="103"/>
        <end position="145"/>
    </location>
</feature>
<dbReference type="PANTHER" id="PTHR47258:SF1">
    <property type="entry name" value="E3 UBIQUITIN-PROTEIN LIGASE XERICO-RELATED"/>
    <property type="match status" value="1"/>
</dbReference>
<evidence type="ECO:0000313" key="7">
    <source>
        <dbReference type="Proteomes" id="UP000233551"/>
    </source>
</evidence>
<dbReference type="OrthoDB" id="8062037at2759"/>
<evidence type="ECO:0000259" key="3">
    <source>
        <dbReference type="PROSITE" id="PS50089"/>
    </source>
</evidence>
<gene>
    <name evidence="4" type="ORF">CDL15_Pgr007571</name>
    <name evidence="5" type="ORF">CRG98_038608</name>
</gene>
<dbReference type="GO" id="GO:0008270">
    <property type="term" value="F:zinc ion binding"/>
    <property type="evidence" value="ECO:0007669"/>
    <property type="project" value="UniProtKB-KW"/>
</dbReference>
<keyword evidence="2" id="KW-0472">Membrane</keyword>
<evidence type="ECO:0000313" key="6">
    <source>
        <dbReference type="Proteomes" id="UP000197138"/>
    </source>
</evidence>
<reference evidence="5 7" key="3">
    <citation type="submission" date="2017-11" db="EMBL/GenBank/DDBJ databases">
        <title>De-novo sequencing of pomegranate (Punica granatum L.) genome.</title>
        <authorList>
            <person name="Akparov Z."/>
            <person name="Amiraslanov A."/>
            <person name="Hajiyeva S."/>
            <person name="Abbasov M."/>
            <person name="Kaur K."/>
            <person name="Hamwieh A."/>
            <person name="Solovyev V."/>
            <person name="Salamov A."/>
            <person name="Braich B."/>
            <person name="Kosarev P."/>
            <person name="Mahmoud A."/>
            <person name="Hajiyev E."/>
            <person name="Babayeva S."/>
            <person name="Izzatullayeva V."/>
            <person name="Mammadov A."/>
            <person name="Mammadov A."/>
            <person name="Sharifova S."/>
            <person name="Ojaghi J."/>
            <person name="Eynullazada K."/>
            <person name="Bayramov B."/>
            <person name="Abdulazimova A."/>
            <person name="Shahmuradov I."/>
        </authorList>
    </citation>
    <scope>NUCLEOTIDE SEQUENCE [LARGE SCALE GENOMIC DNA]</scope>
    <source>
        <strain evidence="5">AG2017</strain>
        <strain evidence="7">cv. AG2017</strain>
        <tissue evidence="5">Leaf</tissue>
    </source>
</reference>
<keyword evidence="1" id="KW-0862">Zinc</keyword>
<reference evidence="6" key="1">
    <citation type="journal article" date="2017" name="Plant J.">
        <title>The pomegranate (Punica granatum L.) genome and the genomics of punicalagin biosynthesis.</title>
        <authorList>
            <person name="Qin G."/>
            <person name="Xu C."/>
            <person name="Ming R."/>
            <person name="Tang H."/>
            <person name="Guyot R."/>
            <person name="Kramer E.M."/>
            <person name="Hu Y."/>
            <person name="Yi X."/>
            <person name="Qi Y."/>
            <person name="Xu X."/>
            <person name="Gao Z."/>
            <person name="Pan H."/>
            <person name="Jian J."/>
            <person name="Tian Y."/>
            <person name="Yue Z."/>
            <person name="Xu Y."/>
        </authorList>
    </citation>
    <scope>NUCLEOTIDE SEQUENCE [LARGE SCALE GENOMIC DNA]</scope>
    <source>
        <strain evidence="6">cv. Dabenzi</strain>
    </source>
</reference>
<dbReference type="AlphaFoldDB" id="A0A218X9B4"/>
<keyword evidence="7" id="KW-1185">Reference proteome</keyword>
<dbReference type="SMART" id="SM00184">
    <property type="entry name" value="RING"/>
    <property type="match status" value="1"/>
</dbReference>
<name>A0A218X9B4_PUNGR</name>
<dbReference type="Gene3D" id="3.30.40.10">
    <property type="entry name" value="Zinc/RING finger domain, C3HC4 (zinc finger)"/>
    <property type="match status" value="1"/>
</dbReference>
<dbReference type="SUPFAM" id="SSF57850">
    <property type="entry name" value="RING/U-box"/>
    <property type="match status" value="1"/>
</dbReference>
<reference evidence="4" key="2">
    <citation type="submission" date="2017-06" db="EMBL/GenBank/DDBJ databases">
        <title>The pomegranate genome and the genomics of punicalagin biosynthesis.</title>
        <authorList>
            <person name="Xu C."/>
        </authorList>
    </citation>
    <scope>NUCLEOTIDE SEQUENCE [LARGE SCALE GENOMIC DNA]</scope>
    <source>
        <tissue evidence="4">Fresh leaf</tissue>
    </source>
</reference>
<evidence type="ECO:0000313" key="5">
    <source>
        <dbReference type="EMBL" id="PKI41080.1"/>
    </source>
</evidence>
<feature type="transmembrane region" description="Helical" evidence="2">
    <location>
        <begin position="12"/>
        <end position="32"/>
    </location>
</feature>
<keyword evidence="1" id="KW-0863">Zinc-finger</keyword>
<keyword evidence="2" id="KW-0812">Transmembrane</keyword>
<dbReference type="Proteomes" id="UP000197138">
    <property type="component" value="Unassembled WGS sequence"/>
</dbReference>
<accession>A0A218X9B4</accession>
<dbReference type="InterPro" id="IPR013083">
    <property type="entry name" value="Znf_RING/FYVE/PHD"/>
</dbReference>
<comment type="caution">
    <text evidence="4">The sequence shown here is derived from an EMBL/GenBank/DDBJ whole genome shotgun (WGS) entry which is preliminary data.</text>
</comment>
<dbReference type="PROSITE" id="PS50089">
    <property type="entry name" value="ZF_RING_2"/>
    <property type="match status" value="1"/>
</dbReference>
<dbReference type="InterPro" id="IPR044249">
    <property type="entry name" value="XERICO-like"/>
</dbReference>
<evidence type="ECO:0000256" key="2">
    <source>
        <dbReference type="SAM" id="Phobius"/>
    </source>
</evidence>
<dbReference type="EMBL" id="MTKT01002214">
    <property type="protein sequence ID" value="OWM81533.1"/>
    <property type="molecule type" value="Genomic_DNA"/>
</dbReference>
<evidence type="ECO:0000256" key="1">
    <source>
        <dbReference type="PROSITE-ProRule" id="PRU00175"/>
    </source>
</evidence>
<dbReference type="Pfam" id="PF13639">
    <property type="entry name" value="zf-RING_2"/>
    <property type="match status" value="1"/>
</dbReference>
<dbReference type="InterPro" id="IPR001841">
    <property type="entry name" value="Znf_RING"/>
</dbReference>
<protein>
    <recommendedName>
        <fullName evidence="3">RING-type domain-containing protein</fullName>
    </recommendedName>
</protein>
<organism evidence="4 6">
    <name type="scientific">Punica granatum</name>
    <name type="common">Pomegranate</name>
    <dbReference type="NCBI Taxonomy" id="22663"/>
    <lineage>
        <taxon>Eukaryota</taxon>
        <taxon>Viridiplantae</taxon>
        <taxon>Streptophyta</taxon>
        <taxon>Embryophyta</taxon>
        <taxon>Tracheophyta</taxon>
        <taxon>Spermatophyta</taxon>
        <taxon>Magnoliopsida</taxon>
        <taxon>eudicotyledons</taxon>
        <taxon>Gunneridae</taxon>
        <taxon>Pentapetalae</taxon>
        <taxon>rosids</taxon>
        <taxon>malvids</taxon>
        <taxon>Myrtales</taxon>
        <taxon>Lythraceae</taxon>
        <taxon>Punica</taxon>
    </lineage>
</organism>
<dbReference type="STRING" id="22663.A0A218X9B4"/>
<dbReference type="EMBL" id="PGOL01003458">
    <property type="protein sequence ID" value="PKI41080.1"/>
    <property type="molecule type" value="Genomic_DNA"/>
</dbReference>
<proteinExistence type="predicted"/>